<feature type="compositionally biased region" description="Polar residues" evidence="8">
    <location>
        <begin position="366"/>
        <end position="382"/>
    </location>
</feature>
<evidence type="ECO:0000313" key="11">
    <source>
        <dbReference type="Proteomes" id="UP000265703"/>
    </source>
</evidence>
<feature type="compositionally biased region" description="Polar residues" evidence="8">
    <location>
        <begin position="70"/>
        <end position="80"/>
    </location>
</feature>
<accession>A0A397SFD7</accession>
<evidence type="ECO:0000259" key="9">
    <source>
        <dbReference type="PROSITE" id="PS50071"/>
    </source>
</evidence>
<evidence type="ECO:0000256" key="3">
    <source>
        <dbReference type="ARBA" id="ARBA00023125"/>
    </source>
</evidence>
<evidence type="ECO:0000256" key="7">
    <source>
        <dbReference type="RuleBase" id="RU000682"/>
    </source>
</evidence>
<keyword evidence="3 6" id="KW-0238">DNA-binding</keyword>
<dbReference type="PANTHER" id="PTHR45793">
    <property type="entry name" value="HOMEOBOX PROTEIN"/>
    <property type="match status" value="1"/>
</dbReference>
<keyword evidence="4 6" id="KW-0371">Homeobox</keyword>
<dbReference type="EMBL" id="QKYT01000459">
    <property type="protein sequence ID" value="RIA84943.1"/>
    <property type="molecule type" value="Genomic_DNA"/>
</dbReference>
<dbReference type="GO" id="GO:0005634">
    <property type="term" value="C:nucleus"/>
    <property type="evidence" value="ECO:0007669"/>
    <property type="project" value="UniProtKB-SubCell"/>
</dbReference>
<evidence type="ECO:0000256" key="1">
    <source>
        <dbReference type="ARBA" id="ARBA00004123"/>
    </source>
</evidence>
<gene>
    <name evidence="10" type="ORF">C1645_741972</name>
</gene>
<dbReference type="InterPro" id="IPR009057">
    <property type="entry name" value="Homeodomain-like_sf"/>
</dbReference>
<feature type="compositionally biased region" description="Polar residues" evidence="8">
    <location>
        <begin position="113"/>
        <end position="126"/>
    </location>
</feature>
<evidence type="ECO:0000256" key="5">
    <source>
        <dbReference type="ARBA" id="ARBA00023242"/>
    </source>
</evidence>
<dbReference type="InterPro" id="IPR017970">
    <property type="entry name" value="Homeobox_CS"/>
</dbReference>
<comment type="subcellular location">
    <subcellularLocation>
        <location evidence="1 6 7">Nucleus</location>
    </subcellularLocation>
</comment>
<feature type="region of interest" description="Disordered" evidence="8">
    <location>
        <begin position="328"/>
        <end position="428"/>
    </location>
</feature>
<dbReference type="Proteomes" id="UP000265703">
    <property type="component" value="Unassembled WGS sequence"/>
</dbReference>
<keyword evidence="2" id="KW-0217">Developmental protein</keyword>
<dbReference type="SUPFAM" id="SSF46689">
    <property type="entry name" value="Homeodomain-like"/>
    <property type="match status" value="1"/>
</dbReference>
<feature type="DNA-binding region" description="Homeobox" evidence="6">
    <location>
        <begin position="217"/>
        <end position="276"/>
    </location>
</feature>
<name>A0A397SFD7_9GLOM</name>
<protein>
    <recommendedName>
        <fullName evidence="9">Homeobox domain-containing protein</fullName>
    </recommendedName>
</protein>
<evidence type="ECO:0000256" key="4">
    <source>
        <dbReference type="ARBA" id="ARBA00023155"/>
    </source>
</evidence>
<organism evidence="10 11">
    <name type="scientific">Glomus cerebriforme</name>
    <dbReference type="NCBI Taxonomy" id="658196"/>
    <lineage>
        <taxon>Eukaryota</taxon>
        <taxon>Fungi</taxon>
        <taxon>Fungi incertae sedis</taxon>
        <taxon>Mucoromycota</taxon>
        <taxon>Glomeromycotina</taxon>
        <taxon>Glomeromycetes</taxon>
        <taxon>Glomerales</taxon>
        <taxon>Glomeraceae</taxon>
        <taxon>Glomus</taxon>
    </lineage>
</organism>
<keyword evidence="5 6" id="KW-0539">Nucleus</keyword>
<dbReference type="SMART" id="SM00389">
    <property type="entry name" value="HOX"/>
    <property type="match status" value="1"/>
</dbReference>
<sequence>MATSAYDQFSTSNNNSAMSSVTTRRTSINALLNPEPDEQQSYNVSSSSYSPQSNDDWYDYENSSDDRQPLVNQEGQNWRRYSSPTLPSESLTTSNSNNKNGLTLNCYDEKSSSQRSQIDSAISQSMPTSPVSNHSNTSSSPTSDYTSNIDDKASSSSAPSSRRSSMNRSSGSGQAVTSSSGNTNMMTPPQTPGIKSPTKPNFSFPPSVTTCEQIMPQKVKRKRITQEQLQDLVAMFEQTDTPSYDVREKLAKKLNMTNREVQVWFQNRRAKANRAKANEHNASHQHHRFLHHHSVSTAQAASGHASSLNNMMPHGNFTFVPMFANGGPSTGGPVRGRSNRRHSYVSPPTNNNQKKVSQEAPLTRPRASTVTGVPMTSMSSHISHAGPQSSHFAPQQHQQHQHHHLQQQSSQKFMGIPPPIKILSYPGDHYGHSHHAGYGYSHNSVSVPPSPISPLSMTPLTPTTPTLPPINYMLSNLTLPPPVPPIKDLLASSPHNSHQQQQLPITQSGYSDVTMSKADVTPPSEPSLDLLATLATAAEIVQSEEKEKERLRALTASNTDIEAQEGIDNDRKWRPWLI</sequence>
<dbReference type="Gene3D" id="1.10.10.60">
    <property type="entry name" value="Homeodomain-like"/>
    <property type="match status" value="1"/>
</dbReference>
<dbReference type="PANTHER" id="PTHR45793:SF5">
    <property type="entry name" value="HOMEOTIC PROTEIN OCELLILESS"/>
    <property type="match status" value="1"/>
</dbReference>
<dbReference type="InterPro" id="IPR001356">
    <property type="entry name" value="HD"/>
</dbReference>
<dbReference type="CDD" id="cd00086">
    <property type="entry name" value="homeodomain"/>
    <property type="match status" value="1"/>
</dbReference>
<dbReference type="GO" id="GO:0000981">
    <property type="term" value="F:DNA-binding transcription factor activity, RNA polymerase II-specific"/>
    <property type="evidence" value="ECO:0007669"/>
    <property type="project" value="InterPro"/>
</dbReference>
<feature type="region of interest" description="Disordered" evidence="8">
    <location>
        <begin position="1"/>
        <end position="203"/>
    </location>
</feature>
<proteinExistence type="predicted"/>
<feature type="compositionally biased region" description="Polar residues" evidence="8">
    <location>
        <begin position="1"/>
        <end position="30"/>
    </location>
</feature>
<evidence type="ECO:0000256" key="6">
    <source>
        <dbReference type="PROSITE-ProRule" id="PRU00108"/>
    </source>
</evidence>
<dbReference type="PROSITE" id="PS50071">
    <property type="entry name" value="HOMEOBOX_2"/>
    <property type="match status" value="1"/>
</dbReference>
<evidence type="ECO:0000256" key="2">
    <source>
        <dbReference type="ARBA" id="ARBA00022473"/>
    </source>
</evidence>
<dbReference type="PROSITE" id="PS00027">
    <property type="entry name" value="HOMEOBOX_1"/>
    <property type="match status" value="1"/>
</dbReference>
<evidence type="ECO:0000256" key="8">
    <source>
        <dbReference type="SAM" id="MobiDB-lite"/>
    </source>
</evidence>
<dbReference type="GO" id="GO:0000978">
    <property type="term" value="F:RNA polymerase II cis-regulatory region sequence-specific DNA binding"/>
    <property type="evidence" value="ECO:0007669"/>
    <property type="project" value="TreeGrafter"/>
</dbReference>
<feature type="compositionally biased region" description="Low complexity" evidence="8">
    <location>
        <begin position="127"/>
        <end position="181"/>
    </location>
</feature>
<feature type="domain" description="Homeobox" evidence="9">
    <location>
        <begin position="215"/>
        <end position="275"/>
    </location>
</feature>
<dbReference type="OrthoDB" id="6159439at2759"/>
<feature type="compositionally biased region" description="Low complexity" evidence="8">
    <location>
        <begin position="39"/>
        <end position="54"/>
    </location>
</feature>
<dbReference type="AlphaFoldDB" id="A0A397SFD7"/>
<dbReference type="Pfam" id="PF00046">
    <property type="entry name" value="Homeodomain"/>
    <property type="match status" value="1"/>
</dbReference>
<feature type="compositionally biased region" description="Polar residues" evidence="8">
    <location>
        <begin position="346"/>
        <end position="355"/>
    </location>
</feature>
<comment type="caution">
    <text evidence="10">The sequence shown here is derived from an EMBL/GenBank/DDBJ whole genome shotgun (WGS) entry which is preliminary data.</text>
</comment>
<reference evidence="10 11" key="1">
    <citation type="submission" date="2018-06" db="EMBL/GenBank/DDBJ databases">
        <title>Comparative genomics reveals the genomic features of Rhizophagus irregularis, R. cerebriforme, R. diaphanum and Gigaspora rosea, and their symbiotic lifestyle signature.</title>
        <authorList>
            <person name="Morin E."/>
            <person name="San Clemente H."/>
            <person name="Chen E.C.H."/>
            <person name="De La Providencia I."/>
            <person name="Hainaut M."/>
            <person name="Kuo A."/>
            <person name="Kohler A."/>
            <person name="Murat C."/>
            <person name="Tang N."/>
            <person name="Roy S."/>
            <person name="Loubradou J."/>
            <person name="Henrissat B."/>
            <person name="Grigoriev I.V."/>
            <person name="Corradi N."/>
            <person name="Roux C."/>
            <person name="Martin F.M."/>
        </authorList>
    </citation>
    <scope>NUCLEOTIDE SEQUENCE [LARGE SCALE GENOMIC DNA]</scope>
    <source>
        <strain evidence="10 11">DAOM 227022</strain>
    </source>
</reference>
<keyword evidence="11" id="KW-1185">Reference proteome</keyword>
<evidence type="ECO:0000313" key="10">
    <source>
        <dbReference type="EMBL" id="RIA84943.1"/>
    </source>
</evidence>
<feature type="compositionally biased region" description="Low complexity" evidence="8">
    <location>
        <begin position="388"/>
        <end position="398"/>
    </location>
</feature>
<feature type="compositionally biased region" description="Low complexity" evidence="8">
    <location>
        <begin position="82"/>
        <end position="105"/>
    </location>
</feature>